<accession>A0A126V080</accession>
<dbReference type="EMBL" id="CP014327">
    <property type="protein sequence ID" value="AML51557.1"/>
    <property type="molecule type" value="Genomic_DNA"/>
</dbReference>
<name>A0A126V080_9RHOB</name>
<protein>
    <submittedName>
        <fullName evidence="3">Type II secretion system protein E</fullName>
    </submittedName>
</protein>
<dbReference type="InterPro" id="IPR001482">
    <property type="entry name" value="T2SS/T4SS_dom"/>
</dbReference>
<proteinExistence type="inferred from homology"/>
<dbReference type="RefSeq" id="WP_039004599.1">
    <property type="nucleotide sequence ID" value="NZ_CP014327.1"/>
</dbReference>
<dbReference type="Pfam" id="PF00437">
    <property type="entry name" value="T2SSE"/>
    <property type="match status" value="1"/>
</dbReference>
<dbReference type="OrthoDB" id="9810761at2"/>
<dbReference type="AlphaFoldDB" id="A0A126V080"/>
<dbReference type="Proteomes" id="UP000070371">
    <property type="component" value="Chromosome"/>
</dbReference>
<dbReference type="PANTHER" id="PTHR30486:SF6">
    <property type="entry name" value="TYPE IV PILUS RETRACTATION ATPASE PILT"/>
    <property type="match status" value="1"/>
</dbReference>
<dbReference type="STRING" id="1579316.RC74_10045"/>
<evidence type="ECO:0000313" key="4">
    <source>
        <dbReference type="Proteomes" id="UP000070371"/>
    </source>
</evidence>
<dbReference type="KEGG" id="hat:RC74_10045"/>
<reference evidence="3 4" key="1">
    <citation type="submission" date="2016-02" db="EMBL/GenBank/DDBJ databases">
        <title>Complete genome sequence of Halocynthiibacter arcticus PAMC 20958t from arctic marine sediment.</title>
        <authorList>
            <person name="Lee Y.M."/>
            <person name="Baek K."/>
            <person name="Lee H.K."/>
            <person name="Shin S.C."/>
        </authorList>
    </citation>
    <scope>NUCLEOTIDE SEQUENCE [LARGE SCALE GENOMIC DNA]</scope>
    <source>
        <strain evidence="3">PAMC 20958</strain>
    </source>
</reference>
<dbReference type="Gene3D" id="3.40.50.300">
    <property type="entry name" value="P-loop containing nucleotide triphosphate hydrolases"/>
    <property type="match status" value="1"/>
</dbReference>
<dbReference type="PANTHER" id="PTHR30486">
    <property type="entry name" value="TWITCHING MOTILITY PROTEIN PILT"/>
    <property type="match status" value="1"/>
</dbReference>
<dbReference type="CDD" id="cd01130">
    <property type="entry name" value="VirB11-like_ATPase"/>
    <property type="match status" value="1"/>
</dbReference>
<comment type="similarity">
    <text evidence="1">Belongs to the GSP E family.</text>
</comment>
<dbReference type="InterPro" id="IPR050921">
    <property type="entry name" value="T4SS_GSP_E_ATPase"/>
</dbReference>
<dbReference type="InterPro" id="IPR027417">
    <property type="entry name" value="P-loop_NTPase"/>
</dbReference>
<feature type="domain" description="Bacterial type II secretion system protein E" evidence="2">
    <location>
        <begin position="157"/>
        <end position="302"/>
    </location>
</feature>
<keyword evidence="4" id="KW-1185">Reference proteome</keyword>
<sequence>MTASYLQSSLDKIPEARDPKLIELCINPDGTLWAEFQGDHFMWSVNQQLSPNEIKDLGNQIASAANTTLSRTKPIVSVSIIYRDRPIRAQVIQPPAVDGGYAISLRFFADLPLEQIKLSYLFGKERSNEGARRKRNAELRDVVATGDIDAAIKFCVIHKLNMIVSGGTSTGKTVTARKILSFVPKDERIVTIEEAAELRPTQPNVVTLMSDRDEETRSADVLLTSTLRMRPDRIVLGEVRGKEAMTFLEAINTGHGGSLTTLHAETPQLAVQRLAIAALKTDVPMTYQDMNDYITRSIDVIIQAGRHEGARGITEFYLPIDPAQAKETAHV</sequence>
<dbReference type="Gene3D" id="3.30.450.90">
    <property type="match status" value="1"/>
</dbReference>
<evidence type="ECO:0000313" key="3">
    <source>
        <dbReference type="EMBL" id="AML51557.1"/>
    </source>
</evidence>
<dbReference type="SUPFAM" id="SSF52540">
    <property type="entry name" value="P-loop containing nucleoside triphosphate hydrolases"/>
    <property type="match status" value="1"/>
</dbReference>
<evidence type="ECO:0000259" key="2">
    <source>
        <dbReference type="Pfam" id="PF00437"/>
    </source>
</evidence>
<evidence type="ECO:0000256" key="1">
    <source>
        <dbReference type="ARBA" id="ARBA00006611"/>
    </source>
</evidence>
<organism evidence="3 4">
    <name type="scientific">Falsihalocynthiibacter arcticus</name>
    <dbReference type="NCBI Taxonomy" id="1579316"/>
    <lineage>
        <taxon>Bacteria</taxon>
        <taxon>Pseudomonadati</taxon>
        <taxon>Pseudomonadota</taxon>
        <taxon>Alphaproteobacteria</taxon>
        <taxon>Rhodobacterales</taxon>
        <taxon>Roseobacteraceae</taxon>
        <taxon>Falsihalocynthiibacter</taxon>
    </lineage>
</organism>
<gene>
    <name evidence="3" type="ORF">RC74_10045</name>
</gene>
<dbReference type="GO" id="GO:0016887">
    <property type="term" value="F:ATP hydrolysis activity"/>
    <property type="evidence" value="ECO:0007669"/>
    <property type="project" value="InterPro"/>
</dbReference>